<dbReference type="PRINTS" id="PR00190">
    <property type="entry name" value="ACTIN"/>
</dbReference>
<evidence type="ECO:0000256" key="1">
    <source>
        <dbReference type="RuleBase" id="RU000487"/>
    </source>
</evidence>
<dbReference type="InterPro" id="IPR004000">
    <property type="entry name" value="Actin"/>
</dbReference>
<protein>
    <submittedName>
        <fullName evidence="2">Actin-7-related</fullName>
    </submittedName>
</protein>
<reference evidence="2" key="1">
    <citation type="submission" date="2022-08" db="EMBL/GenBank/DDBJ databases">
        <title>Novel sulphate-reducing endosymbionts in the free-living metamonad Anaeramoeba.</title>
        <authorList>
            <person name="Jerlstrom-Hultqvist J."/>
            <person name="Cepicka I."/>
            <person name="Gallot-Lavallee L."/>
            <person name="Salas-Leiva D."/>
            <person name="Curtis B.A."/>
            <person name="Zahonova K."/>
            <person name="Pipaliya S."/>
            <person name="Dacks J."/>
            <person name="Roger A.J."/>
        </authorList>
    </citation>
    <scope>NUCLEOTIDE SEQUENCE</scope>
    <source>
        <strain evidence="2">Busselton2</strain>
    </source>
</reference>
<evidence type="ECO:0000313" key="3">
    <source>
        <dbReference type="Proteomes" id="UP001146793"/>
    </source>
</evidence>
<dbReference type="Pfam" id="PF00022">
    <property type="entry name" value="Actin"/>
    <property type="match status" value="1"/>
</dbReference>
<sequence length="379" mass="43198">MTEDQKIVIDTGTYKTSVGFAGGDVPIGHFATRLGRYSNADLDEENKKKYFIGKEAQEKRAILKLSWPLEHGIITNWDYMEKIWNHSFEEILKANPKEHPVHLSEAPLNSKINREKIAQIMFETFNVPATYLSNKAVLSLYAAGRGSGIIIDLGYDCTYAVPIYEGYALPFATRRMDLGGKQITDQLMKVMDENRENSALQNLPIYDQREVTNGIKEKFCYVALDFDRELTESLQSMSKYQKNYELKDGQIVTIKNERFRAPEILFKPSLFGTQQISLDQLVLNSINTCDIDIRNDLLCNIVVVGGTSMLKGLETRLELQVKTKLSQNRRVRVIANPGRKDFSWVGGSILASLSTFQDRWFSSEEYQENGASMIHKKCF</sequence>
<dbReference type="PANTHER" id="PTHR11937">
    <property type="entry name" value="ACTIN"/>
    <property type="match status" value="1"/>
</dbReference>
<dbReference type="Proteomes" id="UP001146793">
    <property type="component" value="Unassembled WGS sequence"/>
</dbReference>
<accession>A0AAV7ZGN5</accession>
<organism evidence="2 3">
    <name type="scientific">Anaeramoeba flamelloides</name>
    <dbReference type="NCBI Taxonomy" id="1746091"/>
    <lineage>
        <taxon>Eukaryota</taxon>
        <taxon>Metamonada</taxon>
        <taxon>Anaeramoebidae</taxon>
        <taxon>Anaeramoeba</taxon>
    </lineage>
</organism>
<dbReference type="EMBL" id="JANTQA010000029">
    <property type="protein sequence ID" value="KAJ3441173.1"/>
    <property type="molecule type" value="Genomic_DNA"/>
</dbReference>
<dbReference type="SUPFAM" id="SSF53067">
    <property type="entry name" value="Actin-like ATPase domain"/>
    <property type="match status" value="2"/>
</dbReference>
<dbReference type="SMART" id="SM00268">
    <property type="entry name" value="ACTIN"/>
    <property type="match status" value="1"/>
</dbReference>
<dbReference type="Gene3D" id="3.90.640.10">
    <property type="entry name" value="Actin, Chain A, domain 4"/>
    <property type="match status" value="1"/>
</dbReference>
<evidence type="ECO:0000313" key="2">
    <source>
        <dbReference type="EMBL" id="KAJ3441173.1"/>
    </source>
</evidence>
<dbReference type="AlphaFoldDB" id="A0AAV7ZGN5"/>
<dbReference type="InterPro" id="IPR043129">
    <property type="entry name" value="ATPase_NBD"/>
</dbReference>
<dbReference type="FunFam" id="3.30.420.40:FF:000050">
    <property type="entry name" value="Actin, alpha skeletal muscle"/>
    <property type="match status" value="1"/>
</dbReference>
<name>A0AAV7ZGN5_9EUKA</name>
<dbReference type="Gene3D" id="3.30.420.40">
    <property type="match status" value="2"/>
</dbReference>
<comment type="caution">
    <text evidence="2">The sequence shown here is derived from an EMBL/GenBank/DDBJ whole genome shotgun (WGS) entry which is preliminary data.</text>
</comment>
<gene>
    <name evidence="2" type="ORF">M0812_13179</name>
</gene>
<comment type="similarity">
    <text evidence="1">Belongs to the actin family.</text>
</comment>
<dbReference type="FunFam" id="3.90.640.10:FF:000007">
    <property type="entry name" value="Actin like 7B"/>
    <property type="match status" value="1"/>
</dbReference>
<proteinExistence type="inferred from homology"/>